<dbReference type="EMBL" id="DTHB01000047">
    <property type="protein sequence ID" value="HGB14943.1"/>
    <property type="molecule type" value="Genomic_DNA"/>
</dbReference>
<evidence type="ECO:0000313" key="2">
    <source>
        <dbReference type="EMBL" id="HGB14943.1"/>
    </source>
</evidence>
<organism evidence="2">
    <name type="scientific">Desulfobacca acetoxidans</name>
    <dbReference type="NCBI Taxonomy" id="60893"/>
    <lineage>
        <taxon>Bacteria</taxon>
        <taxon>Pseudomonadati</taxon>
        <taxon>Thermodesulfobacteriota</taxon>
        <taxon>Desulfobaccia</taxon>
        <taxon>Desulfobaccales</taxon>
        <taxon>Desulfobaccaceae</taxon>
        <taxon>Desulfobacca</taxon>
    </lineage>
</organism>
<evidence type="ECO:0000256" key="1">
    <source>
        <dbReference type="SAM" id="MobiDB-lite"/>
    </source>
</evidence>
<comment type="caution">
    <text evidence="2">The sequence shown here is derived from an EMBL/GenBank/DDBJ whole genome shotgun (WGS) entry which is preliminary data.</text>
</comment>
<evidence type="ECO:0008006" key="3">
    <source>
        <dbReference type="Google" id="ProtNLM"/>
    </source>
</evidence>
<gene>
    <name evidence="2" type="ORF">ENV62_06895</name>
</gene>
<accession>A0A7C3SJ23</accession>
<feature type="compositionally biased region" description="Basic and acidic residues" evidence="1">
    <location>
        <begin position="92"/>
        <end position="102"/>
    </location>
</feature>
<protein>
    <recommendedName>
        <fullName evidence="3">DUF3631 domain-containing protein</fullName>
    </recommendedName>
</protein>
<feature type="region of interest" description="Disordered" evidence="1">
    <location>
        <begin position="715"/>
        <end position="744"/>
    </location>
</feature>
<sequence length="754" mass="82319">MLTPEKIAQALACGQPRCSCGKRSGDGFLSHCPAHQDNRPSLAISERDGKILVKCFAGCPQEAVISALKQRGLWPVAESARGYKGNNTSGEGRNRATAEEKRNKNRGQGGCQPDAKGGNRGATAQSGITLAELAQAKGIPVENLQAWGVAETKLRGVPALRIPYMNQEGEVVGVRFRHSLTGAQRFSWRKGDRVTLYGQWLMAEFRKKGWCLLVEGETDCWTAWLHGLPALGIPGKSTWRSEWGEWLNNLHVYLWQEPDAAELPDKVAGHIPHLMVIPAPSDFKDLNDAHVKGQEVQNFIENLKSKAIPAATLIKEQKDEQVKVLKEKAGAVLCAPDPLEMVKAQIRSLGYGGSLTPTLIIYLAATSRLLAMRPGAMPVHLLLTSQASAGKSYTLQTILRLLPPEAYHQIAAGSPRALIYDEAQLVHKVLVFGEADSLPAGEDNPAASAIRNLLQDHHLHYEVTVRDPETGKHVVDRISKPGPTVLVSTSTKRLGHQLDTRVFSLEINDGAEHIREALNTQAELELAEALGPDGGLIAYQGYLQLLAPWEVRVPFVRELAREIGKQATVPRILRDFARLLSLIKAVAVIRHKHRSKDGRGRVLASLEDYRLVYELVGQMYETTITGASQSIRDVVQAVEKLGMEEATVVDVAKRLGINKSTAWRRVKAAIKHGWLINTETRRGFPASLKLGDPLPEVAGLPDPERLRGFNYGTGEATETATDQHPGKTDDSVGGCAVAPETDDDDPLVLKAGLI</sequence>
<feature type="region of interest" description="Disordered" evidence="1">
    <location>
        <begin position="80"/>
        <end position="123"/>
    </location>
</feature>
<proteinExistence type="predicted"/>
<dbReference type="AlphaFoldDB" id="A0A7C3SJ23"/>
<name>A0A7C3SJ23_9BACT</name>
<reference evidence="2" key="1">
    <citation type="journal article" date="2020" name="mSystems">
        <title>Genome- and Community-Level Interaction Insights into Carbon Utilization and Element Cycling Functions of Hydrothermarchaeota in Hydrothermal Sediment.</title>
        <authorList>
            <person name="Zhou Z."/>
            <person name="Liu Y."/>
            <person name="Xu W."/>
            <person name="Pan J."/>
            <person name="Luo Z.H."/>
            <person name="Li M."/>
        </authorList>
    </citation>
    <scope>NUCLEOTIDE SEQUENCE [LARGE SCALE GENOMIC DNA]</scope>
    <source>
        <strain evidence="2">SpSt-776</strain>
    </source>
</reference>
<dbReference type="SUPFAM" id="SSF56731">
    <property type="entry name" value="DNA primase core"/>
    <property type="match status" value="1"/>
</dbReference>